<dbReference type="Gene3D" id="3.40.50.1580">
    <property type="entry name" value="Nucleoside phosphorylase domain"/>
    <property type="match status" value="1"/>
</dbReference>
<dbReference type="GO" id="GO:0009116">
    <property type="term" value="P:nucleoside metabolic process"/>
    <property type="evidence" value="ECO:0007669"/>
    <property type="project" value="InterPro"/>
</dbReference>
<dbReference type="Pfam" id="PF01048">
    <property type="entry name" value="PNP_UDP_1"/>
    <property type="match status" value="1"/>
</dbReference>
<feature type="signal peptide" evidence="1">
    <location>
        <begin position="1"/>
        <end position="24"/>
    </location>
</feature>
<dbReference type="CDD" id="cd09008">
    <property type="entry name" value="MTAN"/>
    <property type="match status" value="1"/>
</dbReference>
<dbReference type="AlphaFoldDB" id="A0A0Q9YJT2"/>
<protein>
    <recommendedName>
        <fullName evidence="2">Nucleoside phosphorylase domain-containing protein</fullName>
    </recommendedName>
</protein>
<dbReference type="Proteomes" id="UP000053881">
    <property type="component" value="Unassembled WGS sequence"/>
</dbReference>
<evidence type="ECO:0000256" key="1">
    <source>
        <dbReference type="SAM" id="SignalP"/>
    </source>
</evidence>
<dbReference type="InterPro" id="IPR035994">
    <property type="entry name" value="Nucleoside_phosphorylase_sf"/>
</dbReference>
<dbReference type="GO" id="GO:0005829">
    <property type="term" value="C:cytosol"/>
    <property type="evidence" value="ECO:0007669"/>
    <property type="project" value="TreeGrafter"/>
</dbReference>
<gene>
    <name evidence="4" type="ORF">ABB05_11665</name>
    <name evidence="3" type="ORF">ACA29_01595</name>
</gene>
<dbReference type="InterPro" id="IPR000845">
    <property type="entry name" value="Nucleoside_phosphorylase_d"/>
</dbReference>
<proteinExistence type="predicted"/>
<evidence type="ECO:0000259" key="2">
    <source>
        <dbReference type="Pfam" id="PF01048"/>
    </source>
</evidence>
<dbReference type="PATRIC" id="fig|217031.4.peg.556"/>
<accession>A0A0Q9YJT2</accession>
<evidence type="ECO:0000313" key="5">
    <source>
        <dbReference type="Proteomes" id="UP000053881"/>
    </source>
</evidence>
<keyword evidence="6" id="KW-1185">Reference proteome</keyword>
<organism evidence="3 5">
    <name type="scientific">Lederbergia galactosidilytica</name>
    <dbReference type="NCBI Taxonomy" id="217031"/>
    <lineage>
        <taxon>Bacteria</taxon>
        <taxon>Bacillati</taxon>
        <taxon>Bacillota</taxon>
        <taxon>Bacilli</taxon>
        <taxon>Bacillales</taxon>
        <taxon>Bacillaceae</taxon>
        <taxon>Lederbergia</taxon>
    </lineage>
</organism>
<dbReference type="PANTHER" id="PTHR46832">
    <property type="entry name" value="5'-METHYLTHIOADENOSINE/S-ADENOSYLHOMOCYSTEINE NUCLEOSIDASE"/>
    <property type="match status" value="1"/>
</dbReference>
<sequence length="284" mass="31274">MIKSMKVFAILAISMLMLMGCTSAQGTSSETNEQPEKKEPIAVQGAMDVEVSALLDAMGDYKEEKYGNYSFYVGEIEEIPVVVSRTEVGMVNAAASTTLLIEKYQPKAIINQGTAGGHDPNIHVFDTVIGTEVMNIGSFRSEHLDEGQGMKPEKWIHMTTDIREADGETKEYAALPSDEKLVEAALSVADQYEYGEVVEGKIGSGDWWNREIDRIQWFHENFGTSAEEMEAFAVAQVAHVQDIPFLSIRTISNSEVTDDNIEDLEKAGQYGAEFSVEVVKAIGK</sequence>
<evidence type="ECO:0000313" key="6">
    <source>
        <dbReference type="Proteomes" id="UP000077881"/>
    </source>
</evidence>
<dbReference type="EMBL" id="LDJR01000048">
    <property type="protein sequence ID" value="OAK70763.1"/>
    <property type="molecule type" value="Genomic_DNA"/>
</dbReference>
<dbReference type="STRING" id="217031.ABB05_11665"/>
<dbReference type="GO" id="GO:0008930">
    <property type="term" value="F:methylthioadenosine nucleosidase activity"/>
    <property type="evidence" value="ECO:0007669"/>
    <property type="project" value="TreeGrafter"/>
</dbReference>
<dbReference type="PROSITE" id="PS51257">
    <property type="entry name" value="PROKAR_LIPOPROTEIN"/>
    <property type="match status" value="1"/>
</dbReference>
<dbReference type="SUPFAM" id="SSF53167">
    <property type="entry name" value="Purine and uridine phosphorylases"/>
    <property type="match status" value="1"/>
</dbReference>
<keyword evidence="1" id="KW-0732">Signal</keyword>
<dbReference type="Proteomes" id="UP000077881">
    <property type="component" value="Unassembled WGS sequence"/>
</dbReference>
<dbReference type="RefSeq" id="WP_057984729.1">
    <property type="nucleotide sequence ID" value="NZ_JAGGKH010000012.1"/>
</dbReference>
<dbReference type="OrthoDB" id="9792278at2"/>
<dbReference type="GO" id="GO:0019284">
    <property type="term" value="P:L-methionine salvage from S-adenosylmethionine"/>
    <property type="evidence" value="ECO:0007669"/>
    <property type="project" value="TreeGrafter"/>
</dbReference>
<feature type="chain" id="PRO_5038291822" description="Nucleoside phosphorylase domain-containing protein" evidence="1">
    <location>
        <begin position="25"/>
        <end position="284"/>
    </location>
</feature>
<evidence type="ECO:0000313" key="4">
    <source>
        <dbReference type="EMBL" id="OAK70763.1"/>
    </source>
</evidence>
<dbReference type="GO" id="GO:0008782">
    <property type="term" value="F:adenosylhomocysteine nucleosidase activity"/>
    <property type="evidence" value="ECO:0007669"/>
    <property type="project" value="TreeGrafter"/>
</dbReference>
<feature type="domain" description="Nucleoside phosphorylase" evidence="2">
    <location>
        <begin position="40"/>
        <end position="278"/>
    </location>
</feature>
<dbReference type="PANTHER" id="PTHR46832:SF1">
    <property type="entry name" value="5'-METHYLTHIOADENOSINE_S-ADENOSYLHOMOCYSTEINE NUCLEOSIDASE"/>
    <property type="match status" value="1"/>
</dbReference>
<evidence type="ECO:0000313" key="3">
    <source>
        <dbReference type="EMBL" id="KRG16983.1"/>
    </source>
</evidence>
<name>A0A0Q9YJT2_9BACI</name>
<comment type="caution">
    <text evidence="3">The sequence shown here is derived from an EMBL/GenBank/DDBJ whole genome shotgun (WGS) entry which is preliminary data.</text>
</comment>
<reference evidence="3 5" key="2">
    <citation type="submission" date="2015-06" db="EMBL/GenBank/DDBJ databases">
        <title>Genome sequencing project of Bacillus galactosidilyticus PL133.</title>
        <authorList>
            <person name="Gaiero J."/>
            <person name="Nicol R."/>
            <person name="Habash M."/>
        </authorList>
    </citation>
    <scope>NUCLEOTIDE SEQUENCE [LARGE SCALE GENOMIC DNA]</scope>
    <source>
        <strain evidence="3 5">PL133</strain>
    </source>
</reference>
<dbReference type="EMBL" id="LGPB01000017">
    <property type="protein sequence ID" value="KRG16983.1"/>
    <property type="molecule type" value="Genomic_DNA"/>
</dbReference>
<reference evidence="4 6" key="1">
    <citation type="submission" date="2015-05" db="EMBL/GenBank/DDBJ databases">
        <title>Comparison of genome.</title>
        <authorList>
            <person name="Zheng Z."/>
            <person name="Sun M."/>
        </authorList>
    </citation>
    <scope>NUCLEOTIDE SEQUENCE [LARGE SCALE GENOMIC DNA]</scope>
    <source>
        <strain evidence="4 6">G25-74</strain>
    </source>
</reference>